<comment type="caution">
    <text evidence="10">The sequence shown here is derived from an EMBL/GenBank/DDBJ whole genome shotgun (WGS) entry which is preliminary data.</text>
</comment>
<organism evidence="10 11">
    <name type="scientific">Halocaridina rubra</name>
    <name type="common">Hawaiian red shrimp</name>
    <dbReference type="NCBI Taxonomy" id="373956"/>
    <lineage>
        <taxon>Eukaryota</taxon>
        <taxon>Metazoa</taxon>
        <taxon>Ecdysozoa</taxon>
        <taxon>Arthropoda</taxon>
        <taxon>Crustacea</taxon>
        <taxon>Multicrustacea</taxon>
        <taxon>Malacostraca</taxon>
        <taxon>Eumalacostraca</taxon>
        <taxon>Eucarida</taxon>
        <taxon>Decapoda</taxon>
        <taxon>Pleocyemata</taxon>
        <taxon>Caridea</taxon>
        <taxon>Atyoidea</taxon>
        <taxon>Atyidae</taxon>
        <taxon>Halocaridina</taxon>
    </lineage>
</organism>
<dbReference type="InterPro" id="IPR036525">
    <property type="entry name" value="Tubulin/FtsZ_GTPase_sf"/>
</dbReference>
<dbReference type="SUPFAM" id="SSF52490">
    <property type="entry name" value="Tubulin nucleotide-binding domain-like"/>
    <property type="match status" value="1"/>
</dbReference>
<dbReference type="Proteomes" id="UP001381693">
    <property type="component" value="Unassembled WGS sequence"/>
</dbReference>
<keyword evidence="11" id="KW-1185">Reference proteome</keyword>
<comment type="subcellular location">
    <subcellularLocation>
        <location evidence="1">Mitochondrion</location>
    </subcellularLocation>
</comment>
<evidence type="ECO:0000259" key="9">
    <source>
        <dbReference type="Pfam" id="PF14881"/>
    </source>
</evidence>
<dbReference type="AlphaFoldDB" id="A0AAN8ZP94"/>
<dbReference type="Pfam" id="PF14881">
    <property type="entry name" value="Tubulin_3"/>
    <property type="match status" value="1"/>
</dbReference>
<sequence length="577" mass="64729">MDNSIRELVTLQIGHYANFVGTHWWNLQESSFVYDSPSLTDINHDYLFKEGLTLQRQETYTPRLLAIDFRGNLHSLSVSGSLYNPIRPEPSTSEALWDGQIELIKQLPEEKNEFLRDLEKEDAFHQMPTDEDKDICIEDVNPYSSVSNNTVPSSHKIYDLSNSVKVWSDYLKQHLHPNSIYLLDDNHIAAVNATEEGSWGFSCGFAFWQREEVEEDITDRIRMLSESCGSLQGFQILCDIHDGMGGITNGILMHLEDEYGSKDSITFATTPPHLAPQIPQSRVLMQASIVQSYTLLSKTSNVFLPLSLRQSCLDLQAAPVSFPHILAQIDKPYMSSSVLASFLDTVTLPYRVRNETMPLSHVIEMVTLPGCQVVGGSLALPLGLTCNQYLMEWIDSNNYPPSVSLTPDVDIRLDPLSEIQIIRGISPSRLVRPGTKLVSGKQYHTAAELYQSFLEENYIPPRRRVIIGARDLLKTGSPFPSIFKETITEDGLVDSSKRAVTQVNGVPCLAGMHQGKGIGNILHKLQTVAEKLDVSKVPRLVDEGMDRETWADTVEELRKIHGNYSSKTETESSDDEI</sequence>
<proteinExistence type="inferred from homology"/>
<protein>
    <submittedName>
        <fullName evidence="10">Protein misato 1</fullName>
    </submittedName>
</protein>
<evidence type="ECO:0000256" key="5">
    <source>
        <dbReference type="ARBA" id="ARBA00022741"/>
    </source>
</evidence>
<evidence type="ECO:0000256" key="7">
    <source>
        <dbReference type="ARBA" id="ARBA00023134"/>
    </source>
</evidence>
<dbReference type="GO" id="GO:0005525">
    <property type="term" value="F:GTP binding"/>
    <property type="evidence" value="ECO:0007669"/>
    <property type="project" value="UniProtKB-KW"/>
</dbReference>
<dbReference type="PANTHER" id="PTHR13391:SF0">
    <property type="entry name" value="PROTEIN MISATO HOMOLOG 1"/>
    <property type="match status" value="1"/>
</dbReference>
<evidence type="ECO:0000313" key="10">
    <source>
        <dbReference type="EMBL" id="KAK7022049.1"/>
    </source>
</evidence>
<dbReference type="GO" id="GO:0007017">
    <property type="term" value="P:microtubule-based process"/>
    <property type="evidence" value="ECO:0007669"/>
    <property type="project" value="InterPro"/>
</dbReference>
<dbReference type="InterPro" id="IPR049942">
    <property type="entry name" value="DML1/Misato"/>
</dbReference>
<evidence type="ECO:0000256" key="2">
    <source>
        <dbReference type="ARBA" id="ARBA00008507"/>
    </source>
</evidence>
<feature type="domain" description="DML1/Misato tubulin" evidence="9">
    <location>
        <begin position="161"/>
        <end position="351"/>
    </location>
</feature>
<keyword evidence="5" id="KW-0547">Nucleotide-binding</keyword>
<feature type="domain" description="Misato Segment II tubulin-like" evidence="8">
    <location>
        <begin position="6"/>
        <end position="120"/>
    </location>
</feature>
<dbReference type="InterPro" id="IPR029209">
    <property type="entry name" value="DML1/Misato_tubulin"/>
</dbReference>
<dbReference type="GO" id="GO:0007005">
    <property type="term" value="P:mitochondrion organization"/>
    <property type="evidence" value="ECO:0007669"/>
    <property type="project" value="InterPro"/>
</dbReference>
<reference evidence="10 11" key="1">
    <citation type="submission" date="2023-11" db="EMBL/GenBank/DDBJ databases">
        <title>Halocaridina rubra genome assembly.</title>
        <authorList>
            <person name="Smith C."/>
        </authorList>
    </citation>
    <scope>NUCLEOTIDE SEQUENCE [LARGE SCALE GENOMIC DNA]</scope>
    <source>
        <strain evidence="10">EP-1</strain>
        <tissue evidence="10">Whole</tissue>
    </source>
</reference>
<dbReference type="PRINTS" id="PR01161">
    <property type="entry name" value="TUBULIN"/>
</dbReference>
<dbReference type="CDD" id="cd06060">
    <property type="entry name" value="misato"/>
    <property type="match status" value="1"/>
</dbReference>
<dbReference type="InterPro" id="IPR000217">
    <property type="entry name" value="Tubulin"/>
</dbReference>
<evidence type="ECO:0000256" key="4">
    <source>
        <dbReference type="ARBA" id="ARBA00022701"/>
    </source>
</evidence>
<keyword evidence="7" id="KW-0342">GTP-binding</keyword>
<name>A0AAN8ZP94_HALRR</name>
<evidence type="ECO:0000256" key="3">
    <source>
        <dbReference type="ARBA" id="ARBA00009636"/>
    </source>
</evidence>
<evidence type="ECO:0000313" key="11">
    <source>
        <dbReference type="Proteomes" id="UP001381693"/>
    </source>
</evidence>
<dbReference type="EMBL" id="JAXCGZ010022854">
    <property type="protein sequence ID" value="KAK7022049.1"/>
    <property type="molecule type" value="Genomic_DNA"/>
</dbReference>
<evidence type="ECO:0000256" key="1">
    <source>
        <dbReference type="ARBA" id="ARBA00004173"/>
    </source>
</evidence>
<dbReference type="InterPro" id="IPR019605">
    <property type="entry name" value="Misato_II_tubulin-like"/>
</dbReference>
<keyword evidence="6" id="KW-0496">Mitochondrion</keyword>
<dbReference type="PANTHER" id="PTHR13391">
    <property type="entry name" value="MITOCHONDRIAL DISTRIBUTION REGULATOR MISATO"/>
    <property type="match status" value="1"/>
</dbReference>
<accession>A0AAN8ZP94</accession>
<dbReference type="GO" id="GO:0005874">
    <property type="term" value="C:microtubule"/>
    <property type="evidence" value="ECO:0007669"/>
    <property type="project" value="UniProtKB-KW"/>
</dbReference>
<comment type="similarity">
    <text evidence="3">Belongs to the tubulin family.</text>
</comment>
<evidence type="ECO:0000256" key="6">
    <source>
        <dbReference type="ARBA" id="ARBA00023128"/>
    </source>
</evidence>
<dbReference type="Gene3D" id="3.40.50.1440">
    <property type="entry name" value="Tubulin/FtsZ, GTPase domain"/>
    <property type="match status" value="1"/>
</dbReference>
<evidence type="ECO:0000259" key="8">
    <source>
        <dbReference type="Pfam" id="PF10644"/>
    </source>
</evidence>
<dbReference type="GO" id="GO:0005739">
    <property type="term" value="C:mitochondrion"/>
    <property type="evidence" value="ECO:0007669"/>
    <property type="project" value="UniProtKB-SubCell"/>
</dbReference>
<comment type="similarity">
    <text evidence="2">Belongs to the misato family.</text>
</comment>
<keyword evidence="4" id="KW-0493">Microtubule</keyword>
<gene>
    <name evidence="10" type="primary">MSTO1</name>
    <name evidence="10" type="ORF">SK128_004569</name>
</gene>
<dbReference type="Pfam" id="PF10644">
    <property type="entry name" value="Misat_Tub_SegII"/>
    <property type="match status" value="1"/>
</dbReference>